<reference evidence="2 3" key="1">
    <citation type="submission" date="2024-04" db="EMBL/GenBank/DDBJ databases">
        <authorList>
            <person name="Waldvogel A.-M."/>
            <person name="Schoenle A."/>
        </authorList>
    </citation>
    <scope>NUCLEOTIDE SEQUENCE [LARGE SCALE GENOMIC DNA]</scope>
</reference>
<dbReference type="EMBL" id="OZ035833">
    <property type="protein sequence ID" value="CAL1572662.1"/>
    <property type="molecule type" value="Genomic_DNA"/>
</dbReference>
<gene>
    <name evidence="2" type="ORF">KC01_LOCUS4680</name>
</gene>
<feature type="region of interest" description="Disordered" evidence="1">
    <location>
        <begin position="34"/>
        <end position="53"/>
    </location>
</feature>
<accession>A0AAV2J9D0</accession>
<evidence type="ECO:0000313" key="2">
    <source>
        <dbReference type="EMBL" id="CAL1572662.1"/>
    </source>
</evidence>
<feature type="region of interest" description="Disordered" evidence="1">
    <location>
        <begin position="1"/>
        <end position="24"/>
    </location>
</feature>
<dbReference type="AlphaFoldDB" id="A0AAV2J9D0"/>
<keyword evidence="3" id="KW-1185">Reference proteome</keyword>
<protein>
    <submittedName>
        <fullName evidence="2">Uncharacterized protein</fullName>
    </submittedName>
</protein>
<proteinExistence type="predicted"/>
<organism evidence="2 3">
    <name type="scientific">Knipowitschia caucasica</name>
    <name type="common">Caucasian dwarf goby</name>
    <name type="synonym">Pomatoschistus caucasicus</name>
    <dbReference type="NCBI Taxonomy" id="637954"/>
    <lineage>
        <taxon>Eukaryota</taxon>
        <taxon>Metazoa</taxon>
        <taxon>Chordata</taxon>
        <taxon>Craniata</taxon>
        <taxon>Vertebrata</taxon>
        <taxon>Euteleostomi</taxon>
        <taxon>Actinopterygii</taxon>
        <taxon>Neopterygii</taxon>
        <taxon>Teleostei</taxon>
        <taxon>Neoteleostei</taxon>
        <taxon>Acanthomorphata</taxon>
        <taxon>Gobiaria</taxon>
        <taxon>Gobiiformes</taxon>
        <taxon>Gobioidei</taxon>
        <taxon>Gobiidae</taxon>
        <taxon>Gobiinae</taxon>
        <taxon>Knipowitschia</taxon>
    </lineage>
</organism>
<evidence type="ECO:0000256" key="1">
    <source>
        <dbReference type="SAM" id="MobiDB-lite"/>
    </source>
</evidence>
<sequence length="74" mass="8076">MFGLTGPRCCKRPLSRANGGPDSVALTRARSTSRIQVKGTSKNNVEPSGAQLWRRRQSQASCRVVRMGDEWGAS</sequence>
<dbReference type="Proteomes" id="UP001497482">
    <property type="component" value="Chromosome 11"/>
</dbReference>
<evidence type="ECO:0000313" key="3">
    <source>
        <dbReference type="Proteomes" id="UP001497482"/>
    </source>
</evidence>
<name>A0AAV2J9D0_KNICA</name>
<feature type="compositionally biased region" description="Polar residues" evidence="1">
    <location>
        <begin position="34"/>
        <end position="46"/>
    </location>
</feature>